<feature type="domain" description="Retrotransposon gag" evidence="3">
    <location>
        <begin position="149"/>
        <end position="240"/>
    </location>
</feature>
<gene>
    <name evidence="4" type="ORF">TSUD_289400</name>
</gene>
<protein>
    <recommendedName>
        <fullName evidence="3">Retrotransposon gag domain-containing protein</fullName>
    </recommendedName>
</protein>
<keyword evidence="5" id="KW-1185">Reference proteome</keyword>
<dbReference type="Proteomes" id="UP000242715">
    <property type="component" value="Unassembled WGS sequence"/>
</dbReference>
<feature type="region of interest" description="Disordered" evidence="2">
    <location>
        <begin position="469"/>
        <end position="494"/>
    </location>
</feature>
<dbReference type="InterPro" id="IPR005162">
    <property type="entry name" value="Retrotrans_gag_dom"/>
</dbReference>
<dbReference type="Pfam" id="PF03732">
    <property type="entry name" value="Retrotrans_gag"/>
    <property type="match status" value="1"/>
</dbReference>
<evidence type="ECO:0000256" key="2">
    <source>
        <dbReference type="SAM" id="MobiDB-lite"/>
    </source>
</evidence>
<dbReference type="EMBL" id="DF973342">
    <property type="protein sequence ID" value="GAU26835.1"/>
    <property type="molecule type" value="Genomic_DNA"/>
</dbReference>
<dbReference type="Gene3D" id="2.40.70.10">
    <property type="entry name" value="Acid Proteases"/>
    <property type="match status" value="1"/>
</dbReference>
<evidence type="ECO:0000256" key="1">
    <source>
        <dbReference type="SAM" id="Coils"/>
    </source>
</evidence>
<evidence type="ECO:0000259" key="3">
    <source>
        <dbReference type="Pfam" id="PF03732"/>
    </source>
</evidence>
<dbReference type="AlphaFoldDB" id="A0A2Z6MT49"/>
<feature type="coiled-coil region" evidence="1">
    <location>
        <begin position="390"/>
        <end position="417"/>
    </location>
</feature>
<dbReference type="PANTHER" id="PTHR33067:SF39">
    <property type="entry name" value="TRANSCRIPTION FACTOR INTERACTOR AND REGULATOR CCHC(ZN) FAMILY"/>
    <property type="match status" value="1"/>
</dbReference>
<accession>A0A2Z6MT49</accession>
<organism evidence="4 5">
    <name type="scientific">Trifolium subterraneum</name>
    <name type="common">Subterranean clover</name>
    <dbReference type="NCBI Taxonomy" id="3900"/>
    <lineage>
        <taxon>Eukaryota</taxon>
        <taxon>Viridiplantae</taxon>
        <taxon>Streptophyta</taxon>
        <taxon>Embryophyta</taxon>
        <taxon>Tracheophyta</taxon>
        <taxon>Spermatophyta</taxon>
        <taxon>Magnoliopsida</taxon>
        <taxon>eudicotyledons</taxon>
        <taxon>Gunneridae</taxon>
        <taxon>Pentapetalae</taxon>
        <taxon>rosids</taxon>
        <taxon>fabids</taxon>
        <taxon>Fabales</taxon>
        <taxon>Fabaceae</taxon>
        <taxon>Papilionoideae</taxon>
        <taxon>50 kb inversion clade</taxon>
        <taxon>NPAAA clade</taxon>
        <taxon>Hologalegina</taxon>
        <taxon>IRL clade</taxon>
        <taxon>Trifolieae</taxon>
        <taxon>Trifolium</taxon>
    </lineage>
</organism>
<sequence>MQGRKKVFRELIFDLEIEKTAKANKKAVRLARQAARLASATEEILEEEVSSPNTSDNETESMAGVVQPPRRTLGGYGQAIDGQNPNLGFQPVNPVSFDIKNTVLSALKENQFSGGESECPNIHLSRFYEACGYTEPTGISESNKKLRLSPLSLTGRAKDWIDTLPPNTIATWDELELKFRERYFPIHKFLERRNDITNFEQGDSESLYDAWERFKLCLMKCQKHGLDNHAQMQHFTQGLRAQTRMLLDASAGGSLKNKDESEARELVEAMTQNEYRVQNDRGAKKKADMLELDTQTALLAQSQLMNTQMAAMLKHFTTTPTLQIQANAVQDVKCAFCGKGHANGECFPAGSEQAMYLSNFKKSNTTNNPYSNTYNPANQEQMKANLDVANKNHEASIKSVETQIGQLSRQFAATQNKDFEGSTKDNPRNESCMAINLRSREVPAPEVVSKKKDALVENQREKNIVSNEKLDAKKQGKGVEEKEAKKEREKSIHAKLPYPRKKKAKEEDPTQFKKFMKMLHSLQMNIPFAEALEQIPVYAKFMKELLTKKRIPLDDETVNMTEECSAIIQKKLPQKKKDPGSFTIPCSIGNLHVRRALCDLGASINLMPLSMMKRIPGVVAKPTEMQLSLADQSITHPYGILQNVLVRCAEFVFPADFVILDMEEDAEVPLLLGQPFLATGRTLIDVEKGELMFRLDDEQICFQEVVNDAQEEEWEREIELFLKNLYDDCKEEEPLNLEGALLMEALKKDDDALVWGSDGINSPFCLHNKTKEEEVKTSVDAYLEGANLRYPP</sequence>
<evidence type="ECO:0000313" key="5">
    <source>
        <dbReference type="Proteomes" id="UP000242715"/>
    </source>
</evidence>
<feature type="compositionally biased region" description="Basic and acidic residues" evidence="2">
    <location>
        <begin position="469"/>
        <end position="492"/>
    </location>
</feature>
<proteinExistence type="predicted"/>
<dbReference type="OrthoDB" id="1427857at2759"/>
<dbReference type="PANTHER" id="PTHR33067">
    <property type="entry name" value="RNA-DIRECTED DNA POLYMERASE-RELATED"/>
    <property type="match status" value="1"/>
</dbReference>
<name>A0A2Z6MT49_TRISU</name>
<evidence type="ECO:0000313" key="4">
    <source>
        <dbReference type="EMBL" id="GAU26835.1"/>
    </source>
</evidence>
<dbReference type="InterPro" id="IPR021109">
    <property type="entry name" value="Peptidase_aspartic_dom_sf"/>
</dbReference>
<reference evidence="5" key="1">
    <citation type="journal article" date="2017" name="Front. Plant Sci.">
        <title>Climate Clever Clovers: New Paradigm to Reduce the Environmental Footprint of Ruminants by Breeding Low Methanogenic Forages Utilizing Haplotype Variation.</title>
        <authorList>
            <person name="Kaur P."/>
            <person name="Appels R."/>
            <person name="Bayer P.E."/>
            <person name="Keeble-Gagnere G."/>
            <person name="Wang J."/>
            <person name="Hirakawa H."/>
            <person name="Shirasawa K."/>
            <person name="Vercoe P."/>
            <person name="Stefanova K."/>
            <person name="Durmic Z."/>
            <person name="Nichols P."/>
            <person name="Revell C."/>
            <person name="Isobe S.N."/>
            <person name="Edwards D."/>
            <person name="Erskine W."/>
        </authorList>
    </citation>
    <scope>NUCLEOTIDE SEQUENCE [LARGE SCALE GENOMIC DNA]</scope>
    <source>
        <strain evidence="5">cv. Daliak</strain>
    </source>
</reference>
<feature type="region of interest" description="Disordered" evidence="2">
    <location>
        <begin position="45"/>
        <end position="79"/>
    </location>
</feature>
<dbReference type="CDD" id="cd00303">
    <property type="entry name" value="retropepsin_like"/>
    <property type="match status" value="1"/>
</dbReference>
<keyword evidence="1" id="KW-0175">Coiled coil</keyword>